<dbReference type="GO" id="GO:0008168">
    <property type="term" value="F:methyltransferase activity"/>
    <property type="evidence" value="ECO:0007669"/>
    <property type="project" value="UniProtKB-KW"/>
</dbReference>
<evidence type="ECO:0000259" key="1">
    <source>
        <dbReference type="Pfam" id="PF13847"/>
    </source>
</evidence>
<dbReference type="InterPro" id="IPR029063">
    <property type="entry name" value="SAM-dependent_MTases_sf"/>
</dbReference>
<keyword evidence="2" id="KW-0808">Transferase</keyword>
<dbReference type="EMBL" id="JAGGKP010000019">
    <property type="protein sequence ID" value="MBP1938645.1"/>
    <property type="molecule type" value="Genomic_DNA"/>
</dbReference>
<proteinExistence type="predicted"/>
<comment type="caution">
    <text evidence="2">The sequence shown here is derived from an EMBL/GenBank/DDBJ whole genome shotgun (WGS) entry which is preliminary data.</text>
</comment>
<feature type="domain" description="Methyltransferase" evidence="1">
    <location>
        <begin position="35"/>
        <end position="147"/>
    </location>
</feature>
<keyword evidence="3" id="KW-1185">Reference proteome</keyword>
<dbReference type="Gene3D" id="3.40.50.150">
    <property type="entry name" value="Vaccinia Virus protein VP39"/>
    <property type="match status" value="1"/>
</dbReference>
<reference evidence="2 3" key="1">
    <citation type="submission" date="2021-03" db="EMBL/GenBank/DDBJ databases">
        <title>Genomic Encyclopedia of Type Strains, Phase IV (KMG-IV): sequencing the most valuable type-strain genomes for metagenomic binning, comparative biology and taxonomic classification.</title>
        <authorList>
            <person name="Goeker M."/>
        </authorList>
    </citation>
    <scope>NUCLEOTIDE SEQUENCE [LARGE SCALE GENOMIC DNA]</scope>
    <source>
        <strain evidence="2 3">DSM 23491</strain>
    </source>
</reference>
<protein>
    <submittedName>
        <fullName evidence="2">Precorrin-6B methylase 2</fullName>
    </submittedName>
</protein>
<sequence>MNQQTFSHIAHQHHLFHNPISEAKINRIIDLIPLHPNDQIIDIGAGKGELPIRFIEKYGVNAVAIELFEGSIAAGEKNAKGRIPSEKLQFINQDAKEVINTYLNGQFSLGICIGSSHALGGYEETITALRKAVKKGGYILIGEGYWRKKPSPDYLAALGAEESEMKSHLGTIEAAEALGLTALWSTIASEDDWDEYEWLYSMSIENECHNHPDHPDRDWMLNKIRNWRKIYLTWGRDTLGFGLYLFRN</sequence>
<dbReference type="RefSeq" id="WP_209853334.1">
    <property type="nucleotide sequence ID" value="NZ_CBCRVE010000019.1"/>
</dbReference>
<evidence type="ECO:0000313" key="2">
    <source>
        <dbReference type="EMBL" id="MBP1938645.1"/>
    </source>
</evidence>
<dbReference type="SUPFAM" id="SSF53335">
    <property type="entry name" value="S-adenosyl-L-methionine-dependent methyltransferases"/>
    <property type="match status" value="1"/>
</dbReference>
<dbReference type="Pfam" id="PF13847">
    <property type="entry name" value="Methyltransf_31"/>
    <property type="match status" value="1"/>
</dbReference>
<name>A0ABS4H7Y4_9BACL</name>
<gene>
    <name evidence="2" type="ORF">J2Z20_003587</name>
</gene>
<organism evidence="2 3">
    <name type="scientific">Paenibacillus sediminis</name>
    <dbReference type="NCBI Taxonomy" id="664909"/>
    <lineage>
        <taxon>Bacteria</taxon>
        <taxon>Bacillati</taxon>
        <taxon>Bacillota</taxon>
        <taxon>Bacilli</taxon>
        <taxon>Bacillales</taxon>
        <taxon>Paenibacillaceae</taxon>
        <taxon>Paenibacillus</taxon>
    </lineage>
</organism>
<dbReference type="CDD" id="cd02440">
    <property type="entry name" value="AdoMet_MTases"/>
    <property type="match status" value="1"/>
</dbReference>
<keyword evidence="2" id="KW-0489">Methyltransferase</keyword>
<dbReference type="InterPro" id="IPR025714">
    <property type="entry name" value="Methyltranfer_dom"/>
</dbReference>
<accession>A0ABS4H7Y4</accession>
<evidence type="ECO:0000313" key="3">
    <source>
        <dbReference type="Proteomes" id="UP001519273"/>
    </source>
</evidence>
<dbReference type="Proteomes" id="UP001519273">
    <property type="component" value="Unassembled WGS sequence"/>
</dbReference>
<dbReference type="GO" id="GO:0032259">
    <property type="term" value="P:methylation"/>
    <property type="evidence" value="ECO:0007669"/>
    <property type="project" value="UniProtKB-KW"/>
</dbReference>